<evidence type="ECO:0000313" key="2">
    <source>
        <dbReference type="Proteomes" id="UP000304900"/>
    </source>
</evidence>
<protein>
    <submittedName>
        <fullName evidence="1">Uncharacterized protein</fullName>
    </submittedName>
</protein>
<proteinExistence type="predicted"/>
<accession>A0A4U6D152</accession>
<dbReference type="RefSeq" id="WP_137342635.1">
    <property type="nucleotide sequence ID" value="NZ_SZVO01000012.1"/>
</dbReference>
<dbReference type="AlphaFoldDB" id="A0A4U6D152"/>
<dbReference type="OrthoDB" id="968758at2"/>
<evidence type="ECO:0000313" key="1">
    <source>
        <dbReference type="EMBL" id="TKT89498.1"/>
    </source>
</evidence>
<name>A0A4U6D152_9BACT</name>
<sequence length="139" mass="15881">MQRLKSQNERFHGLIGKLKLDRDEKKELVREVSAGRCTSSKDLTAHEMARAIDMLSGSFDARVAKMQAKARAIANDIGALKMKDGKVDYTALNTFILKTCKKPNLFQLDYKELVVCITALERWRDYRTKKMVNEALKTV</sequence>
<gene>
    <name evidence="1" type="ORF">FDK13_24455</name>
</gene>
<reference evidence="1 2" key="1">
    <citation type="submission" date="2019-05" db="EMBL/GenBank/DDBJ databases">
        <title>Dyadobacter AR-3-8 sp. nov., isolated from arctic soil.</title>
        <authorList>
            <person name="Chaudhary D.K."/>
        </authorList>
    </citation>
    <scope>NUCLEOTIDE SEQUENCE [LARGE SCALE GENOMIC DNA]</scope>
    <source>
        <strain evidence="1 2">AR-3-8</strain>
    </source>
</reference>
<dbReference type="EMBL" id="SZVO01000012">
    <property type="protein sequence ID" value="TKT89498.1"/>
    <property type="molecule type" value="Genomic_DNA"/>
</dbReference>
<comment type="caution">
    <text evidence="1">The sequence shown here is derived from an EMBL/GenBank/DDBJ whole genome shotgun (WGS) entry which is preliminary data.</text>
</comment>
<keyword evidence="2" id="KW-1185">Reference proteome</keyword>
<dbReference type="Proteomes" id="UP000304900">
    <property type="component" value="Unassembled WGS sequence"/>
</dbReference>
<organism evidence="1 2">
    <name type="scientific">Dyadobacter frigoris</name>
    <dbReference type="NCBI Taxonomy" id="2576211"/>
    <lineage>
        <taxon>Bacteria</taxon>
        <taxon>Pseudomonadati</taxon>
        <taxon>Bacteroidota</taxon>
        <taxon>Cytophagia</taxon>
        <taxon>Cytophagales</taxon>
        <taxon>Spirosomataceae</taxon>
        <taxon>Dyadobacter</taxon>
    </lineage>
</organism>